<gene>
    <name evidence="2" type="ORF">B0H63DRAFT_447723</name>
</gene>
<dbReference type="Proteomes" id="UP001285441">
    <property type="component" value="Unassembled WGS sequence"/>
</dbReference>
<dbReference type="AlphaFoldDB" id="A0AAE0NSE5"/>
<sequence length="178" mass="19246">MLASLKEFLTLSLGVLACLTNTALSSPAIVAKQDMLINSTFLRGAATTRSTASPNHNTTVAIHWELGDDSDQCYHYYYLDPDDIKTDVELLRSRGSDSVFLPFSTSTTIGVGYMGSVVCVTNAWILCWKSTSMAYRDIGDVVERIYKECGVGGGRITGYGGNGVSVYVKLGGMMMHCS</sequence>
<reference evidence="2" key="1">
    <citation type="journal article" date="2023" name="Mol. Phylogenet. Evol.">
        <title>Genome-scale phylogeny and comparative genomics of the fungal order Sordariales.</title>
        <authorList>
            <person name="Hensen N."/>
            <person name="Bonometti L."/>
            <person name="Westerberg I."/>
            <person name="Brannstrom I.O."/>
            <person name="Guillou S."/>
            <person name="Cros-Aarteil S."/>
            <person name="Calhoun S."/>
            <person name="Haridas S."/>
            <person name="Kuo A."/>
            <person name="Mondo S."/>
            <person name="Pangilinan J."/>
            <person name="Riley R."/>
            <person name="LaButti K."/>
            <person name="Andreopoulos B."/>
            <person name="Lipzen A."/>
            <person name="Chen C."/>
            <person name="Yan M."/>
            <person name="Daum C."/>
            <person name="Ng V."/>
            <person name="Clum A."/>
            <person name="Steindorff A."/>
            <person name="Ohm R.A."/>
            <person name="Martin F."/>
            <person name="Silar P."/>
            <person name="Natvig D.O."/>
            <person name="Lalanne C."/>
            <person name="Gautier V."/>
            <person name="Ament-Velasquez S.L."/>
            <person name="Kruys A."/>
            <person name="Hutchinson M.I."/>
            <person name="Powell A.J."/>
            <person name="Barry K."/>
            <person name="Miller A.N."/>
            <person name="Grigoriev I.V."/>
            <person name="Debuchy R."/>
            <person name="Gladieux P."/>
            <person name="Hiltunen Thoren M."/>
            <person name="Johannesson H."/>
        </authorList>
    </citation>
    <scope>NUCLEOTIDE SEQUENCE</scope>
    <source>
        <strain evidence="2">CBS 232.78</strain>
    </source>
</reference>
<organism evidence="2 3">
    <name type="scientific">Podospora didyma</name>
    <dbReference type="NCBI Taxonomy" id="330526"/>
    <lineage>
        <taxon>Eukaryota</taxon>
        <taxon>Fungi</taxon>
        <taxon>Dikarya</taxon>
        <taxon>Ascomycota</taxon>
        <taxon>Pezizomycotina</taxon>
        <taxon>Sordariomycetes</taxon>
        <taxon>Sordariomycetidae</taxon>
        <taxon>Sordariales</taxon>
        <taxon>Podosporaceae</taxon>
        <taxon>Podospora</taxon>
    </lineage>
</organism>
<accession>A0AAE0NSE5</accession>
<dbReference type="EMBL" id="JAULSW010000003">
    <property type="protein sequence ID" value="KAK3386821.1"/>
    <property type="molecule type" value="Genomic_DNA"/>
</dbReference>
<keyword evidence="3" id="KW-1185">Reference proteome</keyword>
<name>A0AAE0NSE5_9PEZI</name>
<feature type="chain" id="PRO_5041936996" description="Ecp2 effector protein domain-containing protein" evidence="1">
    <location>
        <begin position="26"/>
        <end position="178"/>
    </location>
</feature>
<evidence type="ECO:0000313" key="3">
    <source>
        <dbReference type="Proteomes" id="UP001285441"/>
    </source>
</evidence>
<evidence type="ECO:0008006" key="4">
    <source>
        <dbReference type="Google" id="ProtNLM"/>
    </source>
</evidence>
<dbReference type="PROSITE" id="PS51257">
    <property type="entry name" value="PROKAR_LIPOPROTEIN"/>
    <property type="match status" value="1"/>
</dbReference>
<comment type="caution">
    <text evidence="2">The sequence shown here is derived from an EMBL/GenBank/DDBJ whole genome shotgun (WGS) entry which is preliminary data.</text>
</comment>
<feature type="signal peptide" evidence="1">
    <location>
        <begin position="1"/>
        <end position="25"/>
    </location>
</feature>
<proteinExistence type="predicted"/>
<evidence type="ECO:0000313" key="2">
    <source>
        <dbReference type="EMBL" id="KAK3386821.1"/>
    </source>
</evidence>
<evidence type="ECO:0000256" key="1">
    <source>
        <dbReference type="SAM" id="SignalP"/>
    </source>
</evidence>
<keyword evidence="1" id="KW-0732">Signal</keyword>
<reference evidence="2" key="2">
    <citation type="submission" date="2023-06" db="EMBL/GenBank/DDBJ databases">
        <authorList>
            <consortium name="Lawrence Berkeley National Laboratory"/>
            <person name="Haridas S."/>
            <person name="Hensen N."/>
            <person name="Bonometti L."/>
            <person name="Westerberg I."/>
            <person name="Brannstrom I.O."/>
            <person name="Guillou S."/>
            <person name="Cros-Aarteil S."/>
            <person name="Calhoun S."/>
            <person name="Kuo A."/>
            <person name="Mondo S."/>
            <person name="Pangilinan J."/>
            <person name="Riley R."/>
            <person name="LaButti K."/>
            <person name="Andreopoulos B."/>
            <person name="Lipzen A."/>
            <person name="Chen C."/>
            <person name="Yanf M."/>
            <person name="Daum C."/>
            <person name="Ng V."/>
            <person name="Clum A."/>
            <person name="Steindorff A."/>
            <person name="Ohm R."/>
            <person name="Martin F."/>
            <person name="Silar P."/>
            <person name="Natvig D."/>
            <person name="Lalanne C."/>
            <person name="Gautier V."/>
            <person name="Ament-velasquez S.L."/>
            <person name="Kruys A."/>
            <person name="Hutchinson M.I."/>
            <person name="Powell A.J."/>
            <person name="Barry K."/>
            <person name="Miller A.N."/>
            <person name="Grigoriev I.V."/>
            <person name="Debuchy R."/>
            <person name="Gladieux P."/>
            <person name="Thoren M.H."/>
            <person name="Johannesson H."/>
        </authorList>
    </citation>
    <scope>NUCLEOTIDE SEQUENCE</scope>
    <source>
        <strain evidence="2">CBS 232.78</strain>
    </source>
</reference>
<protein>
    <recommendedName>
        <fullName evidence="4">Ecp2 effector protein domain-containing protein</fullName>
    </recommendedName>
</protein>